<evidence type="ECO:0008006" key="3">
    <source>
        <dbReference type="Google" id="ProtNLM"/>
    </source>
</evidence>
<keyword evidence="2" id="KW-1185">Reference proteome</keyword>
<evidence type="ECO:0000313" key="1">
    <source>
        <dbReference type="EMBL" id="PHN08242.1"/>
    </source>
</evidence>
<dbReference type="SUPFAM" id="SSF56059">
    <property type="entry name" value="Glutathione synthetase ATP-binding domain-like"/>
    <property type="match status" value="1"/>
</dbReference>
<organism evidence="1 2">
    <name type="scientific">Flavilitoribacter nigricans (strain ATCC 23147 / DSM 23189 / NBRC 102662 / NCIMB 1420 / SS-2)</name>
    <name type="common">Lewinella nigricans</name>
    <dbReference type="NCBI Taxonomy" id="1122177"/>
    <lineage>
        <taxon>Bacteria</taxon>
        <taxon>Pseudomonadati</taxon>
        <taxon>Bacteroidota</taxon>
        <taxon>Saprospiria</taxon>
        <taxon>Saprospirales</taxon>
        <taxon>Lewinellaceae</taxon>
        <taxon>Flavilitoribacter</taxon>
    </lineage>
</organism>
<dbReference type="EMBL" id="PDUD01000002">
    <property type="protein sequence ID" value="PHN08242.1"/>
    <property type="molecule type" value="Genomic_DNA"/>
</dbReference>
<proteinExistence type="predicted"/>
<sequence>MKKRICIIGLEREPSLAIRKNYFGPTMYHEMLPKFLVNDGRLFIERTNGIGMLPVDIVVFHGIFENDLDLLTGLAIWGGPCFPNALAMMNCRLKLPCLARALQVSRFNTRRGFLPAQGTIQVNRTSVAKWGNWHCGENKQKFSGEWTGRETSVIEPFFPGESVRVVALGGHQFQIRLAGESWLKSIDDESAAMMEMDPELLEDTLRIKKAFGMDLIANDYIIDNEGNKHLLEVNHIPNMVRFKQLQDSYIQVVNSWIHSQL</sequence>
<dbReference type="RefSeq" id="WP_099148444.1">
    <property type="nucleotide sequence ID" value="NZ_PDUD01000002.1"/>
</dbReference>
<reference evidence="1 2" key="1">
    <citation type="submission" date="2017-10" db="EMBL/GenBank/DDBJ databases">
        <title>The draft genome sequence of Lewinella nigricans NBRC 102662.</title>
        <authorList>
            <person name="Wang K."/>
        </authorList>
    </citation>
    <scope>NUCLEOTIDE SEQUENCE [LARGE SCALE GENOMIC DNA]</scope>
    <source>
        <strain evidence="1 2">NBRC 102662</strain>
    </source>
</reference>
<dbReference type="OrthoDB" id="1321569at2"/>
<dbReference type="Gene3D" id="3.30.470.20">
    <property type="entry name" value="ATP-grasp fold, B domain"/>
    <property type="match status" value="1"/>
</dbReference>
<comment type="caution">
    <text evidence="1">The sequence shown here is derived from an EMBL/GenBank/DDBJ whole genome shotgun (WGS) entry which is preliminary data.</text>
</comment>
<name>A0A2D0NIB9_FLAN2</name>
<protein>
    <recommendedName>
        <fullName evidence="3">ATP-grasp fold RimK-type domain-containing protein</fullName>
    </recommendedName>
</protein>
<dbReference type="Proteomes" id="UP000223913">
    <property type="component" value="Unassembled WGS sequence"/>
</dbReference>
<accession>A0A2D0NIB9</accession>
<evidence type="ECO:0000313" key="2">
    <source>
        <dbReference type="Proteomes" id="UP000223913"/>
    </source>
</evidence>
<gene>
    <name evidence="1" type="ORF">CRP01_02660</name>
</gene>
<dbReference type="AlphaFoldDB" id="A0A2D0NIB9"/>